<protein>
    <submittedName>
        <fullName evidence="1">ImmA/IrrE family metallo-endopeptidase</fullName>
    </submittedName>
</protein>
<reference evidence="1 2" key="1">
    <citation type="submission" date="2019-08" db="EMBL/GenBank/DDBJ databases">
        <title>In-depth cultivation of the pig gut microbiome towards novel bacterial diversity and tailored functional studies.</title>
        <authorList>
            <person name="Wylensek D."/>
            <person name="Hitch T.C.A."/>
            <person name="Clavel T."/>
        </authorList>
    </citation>
    <scope>NUCLEOTIDE SEQUENCE [LARGE SCALE GENOMIC DNA]</scope>
    <source>
        <strain evidence="1 2">WCA-470BD-2E</strain>
    </source>
</reference>
<sequence length="174" mass="19705">MDYLTKSATRQIIRGFAPIFRNLFDAKADGPFPVLEALEKVPDVFKGSNVEIVADWKLPKKTVAQCEPHNDGTFTIKIQESVYVGAYDKNIWAYQGHICHELCHGFLWSIGYQPIMTRSFDNGEIPAYCSAEWQAKALCGEVMVPYEASIGMSKEEIIAKYHVSKGIANYRQKY</sequence>
<dbReference type="RefSeq" id="WP_154486859.1">
    <property type="nucleotide sequence ID" value="NZ_VUMW01000012.1"/>
</dbReference>
<gene>
    <name evidence="1" type="ORF">FYJ61_05340</name>
</gene>
<proteinExistence type="predicted"/>
<evidence type="ECO:0000313" key="1">
    <source>
        <dbReference type="EMBL" id="MST79894.1"/>
    </source>
</evidence>
<comment type="caution">
    <text evidence="1">The sequence shown here is derived from an EMBL/GenBank/DDBJ whole genome shotgun (WGS) entry which is preliminary data.</text>
</comment>
<organism evidence="1 2">
    <name type="scientific">Lactobacillus equicursoris</name>
    <dbReference type="NCBI Taxonomy" id="420645"/>
    <lineage>
        <taxon>Bacteria</taxon>
        <taxon>Bacillati</taxon>
        <taxon>Bacillota</taxon>
        <taxon>Bacilli</taxon>
        <taxon>Lactobacillales</taxon>
        <taxon>Lactobacillaceae</taxon>
        <taxon>Lactobacillus</taxon>
    </lineage>
</organism>
<dbReference type="Proteomes" id="UP000452141">
    <property type="component" value="Unassembled WGS sequence"/>
</dbReference>
<accession>A0A844FMR3</accession>
<dbReference type="AlphaFoldDB" id="A0A844FMR3"/>
<evidence type="ECO:0000313" key="2">
    <source>
        <dbReference type="Proteomes" id="UP000452141"/>
    </source>
</evidence>
<name>A0A844FMR3_9LACO</name>
<dbReference type="EMBL" id="VUMW01000012">
    <property type="protein sequence ID" value="MST79894.1"/>
    <property type="molecule type" value="Genomic_DNA"/>
</dbReference>